<evidence type="ECO:0000256" key="4">
    <source>
        <dbReference type="ARBA" id="ARBA00023015"/>
    </source>
</evidence>
<name>A0A5B9D8K2_9ARCH</name>
<accession>A0A5B9D8K2</accession>
<keyword evidence="4" id="KW-0805">Transcription regulation</keyword>
<evidence type="ECO:0000256" key="6">
    <source>
        <dbReference type="PROSITE-ProRule" id="PRU00469"/>
    </source>
</evidence>
<dbReference type="Gene3D" id="1.10.472.10">
    <property type="entry name" value="Cyclin-like"/>
    <property type="match status" value="1"/>
</dbReference>
<dbReference type="PANTHER" id="PTHR11618:SF13">
    <property type="entry name" value="TRANSCRIPTION INITIATION FACTOR IIB"/>
    <property type="match status" value="1"/>
</dbReference>
<dbReference type="PROSITE" id="PS51134">
    <property type="entry name" value="ZF_TFIIB"/>
    <property type="match status" value="1"/>
</dbReference>
<evidence type="ECO:0000256" key="5">
    <source>
        <dbReference type="ARBA" id="ARBA00023163"/>
    </source>
</evidence>
<dbReference type="SMART" id="SM00385">
    <property type="entry name" value="CYCLIN"/>
    <property type="match status" value="2"/>
</dbReference>
<dbReference type="Pfam" id="PF00382">
    <property type="entry name" value="TFIIB"/>
    <property type="match status" value="2"/>
</dbReference>
<evidence type="ECO:0000256" key="3">
    <source>
        <dbReference type="ARBA" id="ARBA00022737"/>
    </source>
</evidence>
<dbReference type="InterPro" id="IPR023486">
    <property type="entry name" value="TFIIB_CS"/>
</dbReference>
<reference evidence="8 9" key="2">
    <citation type="journal article" date="2024" name="Int. J. Syst. Evol. Microbiol.">
        <title>Promethearchaeum syntrophicum gen. nov., sp. nov., an anaerobic, obligately syntrophic archaeon, the first isolate of the lineage 'Asgard' archaea, and proposal of the new archaeal phylum Promethearchaeota phyl. nov. and kingdom Promethearchaeati regn. nov.</title>
        <authorList>
            <person name="Imachi H."/>
            <person name="Nobu M.K."/>
            <person name="Kato S."/>
            <person name="Takaki Y."/>
            <person name="Miyazaki M."/>
            <person name="Miyata M."/>
            <person name="Ogawara M."/>
            <person name="Saito Y."/>
            <person name="Sakai S."/>
            <person name="Tahara Y.O."/>
            <person name="Takano Y."/>
            <person name="Tasumi E."/>
            <person name="Uematsu K."/>
            <person name="Yoshimura T."/>
            <person name="Itoh T."/>
            <person name="Ohkuma M."/>
            <person name="Takai K."/>
        </authorList>
    </citation>
    <scope>NUCLEOTIDE SEQUENCE [LARGE SCALE GENOMIC DNA]</scope>
    <source>
        <strain evidence="8 9">MK-D1</strain>
    </source>
</reference>
<dbReference type="KEGG" id="psyt:DSAG12_00769"/>
<dbReference type="InterPro" id="IPR013763">
    <property type="entry name" value="Cyclin-like_dom"/>
</dbReference>
<evidence type="ECO:0000256" key="2">
    <source>
        <dbReference type="ARBA" id="ARBA00013932"/>
    </source>
</evidence>
<dbReference type="GO" id="GO:0097550">
    <property type="term" value="C:transcription preinitiation complex"/>
    <property type="evidence" value="ECO:0007669"/>
    <property type="project" value="TreeGrafter"/>
</dbReference>
<gene>
    <name evidence="8" type="ORF">DSAG12_00769</name>
</gene>
<evidence type="ECO:0000256" key="1">
    <source>
        <dbReference type="ARBA" id="ARBA00010857"/>
    </source>
</evidence>
<evidence type="ECO:0000313" key="9">
    <source>
        <dbReference type="Proteomes" id="UP000321408"/>
    </source>
</evidence>
<evidence type="ECO:0000313" key="8">
    <source>
        <dbReference type="EMBL" id="QEE14946.1"/>
    </source>
</evidence>
<dbReference type="Pfam" id="PF08271">
    <property type="entry name" value="Zn_Ribbon_TF"/>
    <property type="match status" value="1"/>
</dbReference>
<dbReference type="GO" id="GO:0003743">
    <property type="term" value="F:translation initiation factor activity"/>
    <property type="evidence" value="ECO:0007669"/>
    <property type="project" value="UniProtKB-KW"/>
</dbReference>
<sequence length="311" mass="35507">MNNAAKIKNNTFKPETDSEFKNCPECQSSDIILDQARGENICARCGLVLSHHIIDISREGRRAFSMDEKSKRDQTGSPVSSLLPDLGLSTVIDKNHQLSQRMKRVIRWNSRMTWSNRNMLIAATEIKRIGGLLNLPQRVKEYAAKIYRRAFKLKLLRGRSIKAMVVASLYYACRSERIPRTLQEILKFTDSDPRDVRRCYRTLVRELKLTVPALDPFLLVPKYIAALQLSNEVEKSTIKIIKFYSKKYQVGGKDPKGLLAGAIYVACLYHGISRSQSRIAKTIQVTEVTLRSRFKEISKIIKLPQYSAIKA</sequence>
<dbReference type="InterPro" id="IPR036915">
    <property type="entry name" value="Cyclin-like_sf"/>
</dbReference>
<dbReference type="PROSITE" id="PS00782">
    <property type="entry name" value="TFIIB"/>
    <property type="match status" value="1"/>
</dbReference>
<evidence type="ECO:0000259" key="7">
    <source>
        <dbReference type="PROSITE" id="PS51134"/>
    </source>
</evidence>
<comment type="similarity">
    <text evidence="1">Belongs to the TFIIB family.</text>
</comment>
<proteinExistence type="inferred from homology"/>
<dbReference type="AlphaFoldDB" id="A0A5B9D8K2"/>
<dbReference type="SUPFAM" id="SSF57783">
    <property type="entry name" value="Zinc beta-ribbon"/>
    <property type="match status" value="1"/>
</dbReference>
<dbReference type="InterPro" id="IPR000812">
    <property type="entry name" value="TFIIB"/>
</dbReference>
<keyword evidence="6" id="KW-0863">Zinc-finger</keyword>
<dbReference type="RefSeq" id="WP_147661881.1">
    <property type="nucleotide sequence ID" value="NZ_CP042905.2"/>
</dbReference>
<dbReference type="GO" id="GO:0008270">
    <property type="term" value="F:zinc ion binding"/>
    <property type="evidence" value="ECO:0007669"/>
    <property type="project" value="UniProtKB-KW"/>
</dbReference>
<dbReference type="OrthoDB" id="7429at2157"/>
<keyword evidence="6" id="KW-0479">Metal-binding</keyword>
<keyword evidence="9" id="KW-1185">Reference proteome</keyword>
<dbReference type="Proteomes" id="UP000321408">
    <property type="component" value="Chromosome"/>
</dbReference>
<dbReference type="InterPro" id="IPR013150">
    <property type="entry name" value="TFIIB_cyclin"/>
</dbReference>
<keyword evidence="5" id="KW-0804">Transcription</keyword>
<dbReference type="GO" id="GO:0070897">
    <property type="term" value="P:transcription preinitiation complex assembly"/>
    <property type="evidence" value="ECO:0007669"/>
    <property type="project" value="InterPro"/>
</dbReference>
<organism evidence="8 9">
    <name type="scientific">Promethearchaeum syntrophicum</name>
    <dbReference type="NCBI Taxonomy" id="2594042"/>
    <lineage>
        <taxon>Archaea</taxon>
        <taxon>Promethearchaeati</taxon>
        <taxon>Promethearchaeota</taxon>
        <taxon>Promethearchaeia</taxon>
        <taxon>Promethearchaeales</taxon>
        <taxon>Promethearchaeaceae</taxon>
        <taxon>Promethearchaeum</taxon>
    </lineage>
</organism>
<reference evidence="8 9" key="1">
    <citation type="journal article" date="2020" name="Nature">
        <title>Isolation of an archaeon at the prokaryote-eukaryote interface.</title>
        <authorList>
            <person name="Imachi H."/>
            <person name="Nobu M.K."/>
            <person name="Nakahara N."/>
            <person name="Morono Y."/>
            <person name="Ogawara M."/>
            <person name="Takaki Y."/>
            <person name="Takano Y."/>
            <person name="Uematsu K."/>
            <person name="Ikuta T."/>
            <person name="Ito M."/>
            <person name="Matsui Y."/>
            <person name="Miyazaki M."/>
            <person name="Murata K."/>
            <person name="Saito Y."/>
            <person name="Sakai S."/>
            <person name="Song C."/>
            <person name="Tasumi E."/>
            <person name="Yamanaka Y."/>
            <person name="Yamaguchi T."/>
            <person name="Kamagata Y."/>
            <person name="Tamaki H."/>
            <person name="Takai K."/>
        </authorList>
    </citation>
    <scope>NUCLEOTIDE SEQUENCE [LARGE SCALE GENOMIC DNA]</scope>
    <source>
        <strain evidence="8 9">MK-D1</strain>
    </source>
</reference>
<dbReference type="PRINTS" id="PR00685">
    <property type="entry name" value="TIFACTORIIB"/>
</dbReference>
<dbReference type="Gene3D" id="1.10.472.170">
    <property type="match status" value="1"/>
</dbReference>
<protein>
    <recommendedName>
        <fullName evidence="2">Transcription initiation factor IIB</fullName>
    </recommendedName>
</protein>
<dbReference type="EMBL" id="CP042905">
    <property type="protein sequence ID" value="QEE14946.1"/>
    <property type="molecule type" value="Genomic_DNA"/>
</dbReference>
<dbReference type="SUPFAM" id="SSF47954">
    <property type="entry name" value="Cyclin-like"/>
    <property type="match status" value="2"/>
</dbReference>
<dbReference type="InterPro" id="IPR013137">
    <property type="entry name" value="Znf_TFIIB"/>
</dbReference>
<keyword evidence="6" id="KW-0862">Zinc</keyword>
<dbReference type="GO" id="GO:0017025">
    <property type="term" value="F:TBP-class protein binding"/>
    <property type="evidence" value="ECO:0007669"/>
    <property type="project" value="InterPro"/>
</dbReference>
<feature type="domain" description="TFIIB-type" evidence="7">
    <location>
        <begin position="18"/>
        <end position="50"/>
    </location>
</feature>
<keyword evidence="3" id="KW-0677">Repeat</keyword>
<dbReference type="GeneID" id="41328771"/>
<dbReference type="PANTHER" id="PTHR11618">
    <property type="entry name" value="TRANSCRIPTION INITIATION FACTOR IIB-RELATED"/>
    <property type="match status" value="1"/>
</dbReference>